<evidence type="ECO:0000313" key="3">
    <source>
        <dbReference type="Proteomes" id="UP000651271"/>
    </source>
</evidence>
<organism evidence="2 3">
    <name type="scientific">Sphingobacterium litopenaei</name>
    <dbReference type="NCBI Taxonomy" id="2763500"/>
    <lineage>
        <taxon>Bacteria</taxon>
        <taxon>Pseudomonadati</taxon>
        <taxon>Bacteroidota</taxon>
        <taxon>Sphingobacteriia</taxon>
        <taxon>Sphingobacteriales</taxon>
        <taxon>Sphingobacteriaceae</taxon>
        <taxon>Sphingobacterium</taxon>
    </lineage>
</organism>
<evidence type="ECO:0000259" key="1">
    <source>
        <dbReference type="Pfam" id="PF01610"/>
    </source>
</evidence>
<dbReference type="InterPro" id="IPR002560">
    <property type="entry name" value="Transposase_DDE"/>
</dbReference>
<keyword evidence="3" id="KW-1185">Reference proteome</keyword>
<proteinExistence type="predicted"/>
<evidence type="ECO:0000313" key="2">
    <source>
        <dbReference type="EMBL" id="MBD1429899.1"/>
    </source>
</evidence>
<dbReference type="Pfam" id="PF01610">
    <property type="entry name" value="DDE_Tnp_ISL3"/>
    <property type="match status" value="1"/>
</dbReference>
<protein>
    <submittedName>
        <fullName evidence="2">Transposase</fullName>
    </submittedName>
</protein>
<feature type="domain" description="Transposase IS204/IS1001/IS1096/IS1165 DDE" evidence="1">
    <location>
        <begin position="11"/>
        <end position="73"/>
    </location>
</feature>
<comment type="caution">
    <text evidence="2">The sequence shown here is derived from an EMBL/GenBank/DDBJ whole genome shotgun (WGS) entry which is preliminary data.</text>
</comment>
<sequence length="112" mass="12615">MIFPQNVSGHLSIDETCLSHGELYTVVTNKEARGKKETIVAILNGTKSENIIPILQKIPQRLRNKVQEITLDLDFLHSGACLGLLDRKSDLRFKISNSIPNSLLFKYSSFWG</sequence>
<accession>A0ABR7YF22</accession>
<dbReference type="Proteomes" id="UP000651271">
    <property type="component" value="Unassembled WGS sequence"/>
</dbReference>
<reference evidence="2 3" key="1">
    <citation type="submission" date="2020-08" db="EMBL/GenBank/DDBJ databases">
        <title>Sphingobacterium sp. DN04309 isolated from aquaculture water.</title>
        <authorList>
            <person name="Zhang M."/>
        </authorList>
    </citation>
    <scope>NUCLEOTIDE SEQUENCE [LARGE SCALE GENOMIC DNA]</scope>
    <source>
        <strain evidence="2 3">DN04309</strain>
    </source>
</reference>
<dbReference type="EMBL" id="JACOIJ010000017">
    <property type="protein sequence ID" value="MBD1429899.1"/>
    <property type="molecule type" value="Genomic_DNA"/>
</dbReference>
<name>A0ABR7YF22_9SPHI</name>
<gene>
    <name evidence="2" type="ORF">H8B04_09975</name>
</gene>